<dbReference type="EMBL" id="CP015961">
    <property type="protein sequence ID" value="ANI92351.1"/>
    <property type="molecule type" value="Genomic_DNA"/>
</dbReference>
<comment type="similarity">
    <text evidence="1">Belongs to the thioesterase PaaI family.</text>
</comment>
<dbReference type="Proteomes" id="UP000186104">
    <property type="component" value="Chromosome"/>
</dbReference>
<sequence>MDDRVRQEFLEMTKNTENLGSTLGFEYVEAGPDSVVIDVPVTAKLHQPVGIVHGGVYAAIAEEVASVAGQTWLGDRGNVVGVNNNTDFLRSVSEGTLRAVGTPIHRGRSQQLWRVEISDASGRVLATSQVRLANLTPKA</sequence>
<dbReference type="InterPro" id="IPR003736">
    <property type="entry name" value="PAAI_dom"/>
</dbReference>
<dbReference type="PANTHER" id="PTHR43240:SF5">
    <property type="entry name" value="1,4-DIHYDROXY-2-NAPHTHOYL-COA THIOESTERASE 1"/>
    <property type="match status" value="1"/>
</dbReference>
<dbReference type="SUPFAM" id="SSF54637">
    <property type="entry name" value="Thioesterase/thiol ester dehydrase-isomerase"/>
    <property type="match status" value="1"/>
</dbReference>
<dbReference type="STRING" id="499555.BJL86_1574"/>
<feature type="domain" description="Thioesterase" evidence="3">
    <location>
        <begin position="50"/>
        <end position="125"/>
    </location>
</feature>
<evidence type="ECO:0000256" key="1">
    <source>
        <dbReference type="ARBA" id="ARBA00008324"/>
    </source>
</evidence>
<dbReference type="Gene3D" id="3.10.129.10">
    <property type="entry name" value="Hotdog Thioesterase"/>
    <property type="match status" value="1"/>
</dbReference>
<gene>
    <name evidence="4" type="ORF">BJL86_1574</name>
</gene>
<evidence type="ECO:0000256" key="2">
    <source>
        <dbReference type="ARBA" id="ARBA00022801"/>
    </source>
</evidence>
<reference evidence="4 5" key="1">
    <citation type="submission" date="2016-06" db="EMBL/GenBank/DDBJ databases">
        <title>Complete genome sequence of a saline-alkali tolerant type strain Dietzia timorensis ID05-A0528T.</title>
        <authorList>
            <person name="Wu X."/>
        </authorList>
    </citation>
    <scope>NUCLEOTIDE SEQUENCE [LARGE SCALE GENOMIC DNA]</scope>
    <source>
        <strain evidence="4 5">ID05-A0528</strain>
    </source>
</reference>
<dbReference type="GO" id="GO:0005829">
    <property type="term" value="C:cytosol"/>
    <property type="evidence" value="ECO:0007669"/>
    <property type="project" value="TreeGrafter"/>
</dbReference>
<dbReference type="CDD" id="cd03443">
    <property type="entry name" value="PaaI_thioesterase"/>
    <property type="match status" value="1"/>
</dbReference>
<keyword evidence="2" id="KW-0378">Hydrolase</keyword>
<dbReference type="OrthoDB" id="9798208at2"/>
<name>A0A173LLJ4_9ACTN</name>
<proteinExistence type="inferred from homology"/>
<protein>
    <submittedName>
        <fullName evidence="4">Putative esterase</fullName>
    </submittedName>
</protein>
<dbReference type="NCBIfam" id="TIGR00369">
    <property type="entry name" value="unchar_dom_1"/>
    <property type="match status" value="1"/>
</dbReference>
<evidence type="ECO:0000313" key="5">
    <source>
        <dbReference type="Proteomes" id="UP000186104"/>
    </source>
</evidence>
<organism evidence="4 5">
    <name type="scientific">Dietzia timorensis</name>
    <dbReference type="NCBI Taxonomy" id="499555"/>
    <lineage>
        <taxon>Bacteria</taxon>
        <taxon>Bacillati</taxon>
        <taxon>Actinomycetota</taxon>
        <taxon>Actinomycetes</taxon>
        <taxon>Mycobacteriales</taxon>
        <taxon>Dietziaceae</taxon>
        <taxon>Dietzia</taxon>
    </lineage>
</organism>
<dbReference type="Pfam" id="PF03061">
    <property type="entry name" value="4HBT"/>
    <property type="match status" value="1"/>
</dbReference>
<keyword evidence="5" id="KW-1185">Reference proteome</keyword>
<evidence type="ECO:0000259" key="3">
    <source>
        <dbReference type="Pfam" id="PF03061"/>
    </source>
</evidence>
<dbReference type="InterPro" id="IPR029069">
    <property type="entry name" value="HotDog_dom_sf"/>
</dbReference>
<dbReference type="RefSeq" id="WP_082908298.1">
    <property type="nucleotide sequence ID" value="NZ_CP015961.1"/>
</dbReference>
<dbReference type="GO" id="GO:0061522">
    <property type="term" value="F:1,4-dihydroxy-2-naphthoyl-CoA thioesterase activity"/>
    <property type="evidence" value="ECO:0007669"/>
    <property type="project" value="TreeGrafter"/>
</dbReference>
<evidence type="ECO:0000313" key="4">
    <source>
        <dbReference type="EMBL" id="ANI92351.1"/>
    </source>
</evidence>
<dbReference type="KEGG" id="dtm:BJL86_1574"/>
<dbReference type="PANTHER" id="PTHR43240">
    <property type="entry name" value="1,4-DIHYDROXY-2-NAPHTHOYL-COA THIOESTERASE 1"/>
    <property type="match status" value="1"/>
</dbReference>
<dbReference type="AlphaFoldDB" id="A0A173LLJ4"/>
<accession>A0A173LLJ4</accession>
<dbReference type="InterPro" id="IPR006683">
    <property type="entry name" value="Thioestr_dom"/>
</dbReference>